<dbReference type="GO" id="GO:0016787">
    <property type="term" value="F:hydrolase activity"/>
    <property type="evidence" value="ECO:0007669"/>
    <property type="project" value="UniProtKB-KW"/>
</dbReference>
<dbReference type="Proteomes" id="UP000199323">
    <property type="component" value="Unassembled WGS sequence"/>
</dbReference>
<dbReference type="RefSeq" id="WP_107416925.1">
    <property type="nucleotide sequence ID" value="NZ_FONG01000002.1"/>
</dbReference>
<accession>A0A1I1YR96</accession>
<evidence type="ECO:0000313" key="3">
    <source>
        <dbReference type="EMBL" id="SFE21558.1"/>
    </source>
</evidence>
<evidence type="ECO:0000313" key="4">
    <source>
        <dbReference type="Proteomes" id="UP000199323"/>
    </source>
</evidence>
<protein>
    <submittedName>
        <fullName evidence="3">Dienelactone hydrolase family protein</fullName>
    </submittedName>
</protein>
<evidence type="ECO:0000259" key="2">
    <source>
        <dbReference type="Pfam" id="PF20434"/>
    </source>
</evidence>
<dbReference type="STRING" id="380248.SAMN05216251_102124"/>
<sequence>MTTFILVAGAHTGGWIWQETAERLRAAGAAALPAALTGLDGGPGGGGAPPGTDLETHIADVLALIDDADPSIESRDLVLVGHDYGIHPVLGAAGRRPERVARVVHLDTGIPRDGDPPLALIQDAGLRESVTSSAGPLLPPPSADDWPRYGSTAGVPPEALARLAERAVPQPRATLTQPLRLTGSAPPLPTTGVFCTENGSSIALVESLVGLGDPRFAVLAAPHVDFLDLATGHWPMLSDPAGLADVLLRAAAGEGHQLAPRKPGQQPAPQRPFPVPVPEHARERHGDVDLHLPADTQHPAPAVLLVHGGPVPAGVRPTPRDWPSFRGYAQLLASRGVVGAVVDHRLHDITDFARAADDVAAAVALLRADPRVDPDRVALWFFSAGGLLSSDWLAAPPPWLRCVALTYPVLDPLPNWGLSATRFHPAPGPLPVVLTRAGREHPAIATTVTAFLTAARTAATPLDLVDAPEAHHAFESTDPPTVTRPAILATTTALLRRLTAATGPGVSPGTSRG</sequence>
<dbReference type="PANTHER" id="PTHR22946">
    <property type="entry name" value="DIENELACTONE HYDROLASE DOMAIN-CONTAINING PROTEIN-RELATED"/>
    <property type="match status" value="1"/>
</dbReference>
<evidence type="ECO:0000256" key="1">
    <source>
        <dbReference type="ARBA" id="ARBA00008645"/>
    </source>
</evidence>
<dbReference type="InterPro" id="IPR049492">
    <property type="entry name" value="BD-FAE-like_dom"/>
</dbReference>
<dbReference type="EMBL" id="FONG01000002">
    <property type="protein sequence ID" value="SFE21558.1"/>
    <property type="molecule type" value="Genomic_DNA"/>
</dbReference>
<proteinExistence type="inferred from homology"/>
<dbReference type="Pfam" id="PF20434">
    <property type="entry name" value="BD-FAE"/>
    <property type="match status" value="1"/>
</dbReference>
<dbReference type="OrthoDB" id="9773549at2"/>
<feature type="domain" description="BD-FAE-like" evidence="2">
    <location>
        <begin position="289"/>
        <end position="390"/>
    </location>
</feature>
<keyword evidence="4" id="KW-1185">Reference proteome</keyword>
<gene>
    <name evidence="3" type="ORF">SAMN05216251_102124</name>
</gene>
<dbReference type="InterPro" id="IPR029058">
    <property type="entry name" value="AB_hydrolase_fold"/>
</dbReference>
<dbReference type="Gene3D" id="3.40.50.1820">
    <property type="entry name" value="alpha/beta hydrolase"/>
    <property type="match status" value="2"/>
</dbReference>
<name>A0A1I1YR96_9ACTN</name>
<comment type="similarity">
    <text evidence="1">Belongs to the AB hydrolase superfamily.</text>
</comment>
<dbReference type="AlphaFoldDB" id="A0A1I1YR96"/>
<dbReference type="InterPro" id="IPR050261">
    <property type="entry name" value="FrsA_esterase"/>
</dbReference>
<reference evidence="3 4" key="1">
    <citation type="submission" date="2016-10" db="EMBL/GenBank/DDBJ databases">
        <authorList>
            <person name="de Groot N.N."/>
        </authorList>
    </citation>
    <scope>NUCLEOTIDE SEQUENCE [LARGE SCALE GENOMIC DNA]</scope>
    <source>
        <strain evidence="3 4">CGMCC 4.3510</strain>
    </source>
</reference>
<dbReference type="SUPFAM" id="SSF53474">
    <property type="entry name" value="alpha/beta-Hydrolases"/>
    <property type="match status" value="2"/>
</dbReference>
<organism evidence="3 4">
    <name type="scientific">Actinacidiphila alni</name>
    <dbReference type="NCBI Taxonomy" id="380248"/>
    <lineage>
        <taxon>Bacteria</taxon>
        <taxon>Bacillati</taxon>
        <taxon>Actinomycetota</taxon>
        <taxon>Actinomycetes</taxon>
        <taxon>Kitasatosporales</taxon>
        <taxon>Streptomycetaceae</taxon>
        <taxon>Actinacidiphila</taxon>
    </lineage>
</organism>
<keyword evidence="3" id="KW-0378">Hydrolase</keyword>